<dbReference type="GO" id="GO:0005737">
    <property type="term" value="C:cytoplasm"/>
    <property type="evidence" value="ECO:0007669"/>
    <property type="project" value="TreeGrafter"/>
</dbReference>
<dbReference type="PANTHER" id="PTHR43407">
    <property type="entry name" value="GLUTAMINE SYNTHETASE"/>
    <property type="match status" value="1"/>
</dbReference>
<feature type="domain" description="GS catalytic" evidence="5">
    <location>
        <begin position="129"/>
        <end position="501"/>
    </location>
</feature>
<dbReference type="GO" id="GO:0019740">
    <property type="term" value="P:nitrogen utilization"/>
    <property type="evidence" value="ECO:0007669"/>
    <property type="project" value="TreeGrafter"/>
</dbReference>
<evidence type="ECO:0000256" key="2">
    <source>
        <dbReference type="ARBA" id="ARBA00012937"/>
    </source>
</evidence>
<dbReference type="SMART" id="SM01230">
    <property type="entry name" value="Gln-synt_C"/>
    <property type="match status" value="1"/>
</dbReference>
<dbReference type="SUPFAM" id="SSF55931">
    <property type="entry name" value="Glutamine synthetase/guanido kinase"/>
    <property type="match status" value="1"/>
</dbReference>
<evidence type="ECO:0000256" key="4">
    <source>
        <dbReference type="RuleBase" id="RU000384"/>
    </source>
</evidence>
<proteinExistence type="inferred from homology"/>
<organism evidence="6 7">
    <name type="scientific">Dehalococcoides mccartyi</name>
    <dbReference type="NCBI Taxonomy" id="61435"/>
    <lineage>
        <taxon>Bacteria</taxon>
        <taxon>Bacillati</taxon>
        <taxon>Chloroflexota</taxon>
        <taxon>Dehalococcoidia</taxon>
        <taxon>Dehalococcoidales</taxon>
        <taxon>Dehalococcoidaceae</taxon>
        <taxon>Dehalococcoides</taxon>
    </lineage>
</organism>
<sequence length="501" mass="55659">MVNDSIALNPNPVIQHLGKPPEEFTKKDLIKFIEDNNIKAVNFRHLGGDGRLKTLNFVISSKPQLDRVLSAGERVDGSSLFSYIDSASSDLYIVPRYKTAFVNPFSTTPTLELLCSYYTKDGTPLPSSPENILKKANQSLLKSTGLTFQAMGELEYYVIANKQNQYPATTQKGYQESAPFCKWETLRYEAMQAIAKAGGRIKYGHSEVGHIFNEEHEMEQNEIEFLPVPVEDAADQLVIAKWILRMMGHKHGVVVTFAPKILVGHAGSGLHVHTKLMNNGTNALINGGGLSETARKAIAGYLRLAPSLTALGNTVPLSFLRLVPHQESPTNICWGDRNRSVLVRVPLGWLNVGNMAKDANPQETDEPTAFSDSQTVEFRCPDGSANIHLLMAGLAVAARHGLEMENALELAKKLYVDVNIFADENNQIQQALPQLPSSCWDSAECLIKDRQIYEKDNVFPPTVIDGLAKILKSYNDNDLSQRFYGKNDEIQKLVDRYLHFA</sequence>
<dbReference type="InterPro" id="IPR014746">
    <property type="entry name" value="Gln_synth/guanido_kin_cat_dom"/>
</dbReference>
<evidence type="ECO:0000256" key="1">
    <source>
        <dbReference type="ARBA" id="ARBA00009897"/>
    </source>
</evidence>
<dbReference type="GO" id="GO:0016020">
    <property type="term" value="C:membrane"/>
    <property type="evidence" value="ECO:0007669"/>
    <property type="project" value="TreeGrafter"/>
</dbReference>
<dbReference type="PANTHER" id="PTHR43407:SF1">
    <property type="entry name" value="LENGSIN"/>
    <property type="match status" value="1"/>
</dbReference>
<dbReference type="GO" id="GO:0006542">
    <property type="term" value="P:glutamine biosynthetic process"/>
    <property type="evidence" value="ECO:0007669"/>
    <property type="project" value="InterPro"/>
</dbReference>
<dbReference type="PROSITE" id="PS51987">
    <property type="entry name" value="GS_CATALYTIC"/>
    <property type="match status" value="1"/>
</dbReference>
<dbReference type="Pfam" id="PF03951">
    <property type="entry name" value="Gln-synt_N"/>
    <property type="match status" value="1"/>
</dbReference>
<comment type="similarity">
    <text evidence="1 3 4">Belongs to the glutamine synthetase family.</text>
</comment>
<name>A0A142VBY3_9CHLR</name>
<accession>A0A142VBY3</accession>
<protein>
    <recommendedName>
        <fullName evidence="2">glutamine synthetase</fullName>
        <ecNumber evidence="2">6.3.1.2</ecNumber>
    </recommendedName>
</protein>
<dbReference type="GO" id="GO:0004356">
    <property type="term" value="F:glutamine synthetase activity"/>
    <property type="evidence" value="ECO:0007669"/>
    <property type="project" value="UniProtKB-EC"/>
</dbReference>
<gene>
    <name evidence="6" type="ORF">Dm11a5_1446</name>
</gene>
<dbReference type="InterPro" id="IPR036651">
    <property type="entry name" value="Gln_synt_N_sf"/>
</dbReference>
<dbReference type="Proteomes" id="UP000076394">
    <property type="component" value="Chromosome"/>
</dbReference>
<dbReference type="EC" id="6.3.1.2" evidence="2"/>
<dbReference type="RefSeq" id="WP_011309935.1">
    <property type="nucleotide sequence ID" value="NZ_AP024514.1"/>
</dbReference>
<dbReference type="AlphaFoldDB" id="A0A142VBY3"/>
<dbReference type="Pfam" id="PF00120">
    <property type="entry name" value="Gln-synt_C"/>
    <property type="match status" value="1"/>
</dbReference>
<dbReference type="OMA" id="HIHMRIM"/>
<dbReference type="Gene3D" id="3.30.590.10">
    <property type="entry name" value="Glutamine synthetase/guanido kinase, catalytic domain"/>
    <property type="match status" value="1"/>
</dbReference>
<dbReference type="SUPFAM" id="SSF54368">
    <property type="entry name" value="Glutamine synthetase, N-terminal domain"/>
    <property type="match status" value="1"/>
</dbReference>
<dbReference type="PATRIC" id="fig|61435.8.peg.1439"/>
<dbReference type="Gene3D" id="3.10.20.70">
    <property type="entry name" value="Glutamine synthetase, N-terminal domain"/>
    <property type="match status" value="1"/>
</dbReference>
<dbReference type="InterPro" id="IPR008147">
    <property type="entry name" value="Gln_synt_N"/>
</dbReference>
<evidence type="ECO:0000313" key="6">
    <source>
        <dbReference type="EMBL" id="AMU87272.1"/>
    </source>
</evidence>
<evidence type="ECO:0000313" key="7">
    <source>
        <dbReference type="Proteomes" id="UP000076394"/>
    </source>
</evidence>
<dbReference type="InterPro" id="IPR008146">
    <property type="entry name" value="Gln_synth_cat_dom"/>
</dbReference>
<evidence type="ECO:0000259" key="5">
    <source>
        <dbReference type="PROSITE" id="PS51987"/>
    </source>
</evidence>
<dbReference type="EMBL" id="CP011127">
    <property type="protein sequence ID" value="AMU87272.1"/>
    <property type="molecule type" value="Genomic_DNA"/>
</dbReference>
<evidence type="ECO:0000256" key="3">
    <source>
        <dbReference type="PROSITE-ProRule" id="PRU01331"/>
    </source>
</evidence>
<reference evidence="6 7" key="1">
    <citation type="submission" date="2015-03" db="EMBL/GenBank/DDBJ databases">
        <title>Genomic characterization of Dehalococcoides mccartyi strain 11a5, an unusal plasmid-containing chloroethene dechlorinator.</title>
        <authorList>
            <person name="Zhao S."/>
            <person name="Ding C."/>
            <person name="He J."/>
        </authorList>
    </citation>
    <scope>NUCLEOTIDE SEQUENCE [LARGE SCALE GENOMIC DNA]</scope>
    <source>
        <strain evidence="6 7">11a5</strain>
    </source>
</reference>
<dbReference type="OrthoDB" id="9807095at2"/>